<dbReference type="GO" id="GO:0004519">
    <property type="term" value="F:endonuclease activity"/>
    <property type="evidence" value="ECO:0007669"/>
    <property type="project" value="UniProtKB-KW"/>
</dbReference>
<protein>
    <recommendedName>
        <fullName evidence="14">Reverse transcriptase domain-containing protein</fullName>
    </recommendedName>
</protein>
<evidence type="ECO:0000313" key="13">
    <source>
        <dbReference type="Proteomes" id="UP001151287"/>
    </source>
</evidence>
<dbReference type="InterPro" id="IPR000477">
    <property type="entry name" value="RT_dom"/>
</dbReference>
<dbReference type="Gene3D" id="3.30.70.270">
    <property type="match status" value="2"/>
</dbReference>
<dbReference type="Proteomes" id="UP001151287">
    <property type="component" value="Unassembled WGS sequence"/>
</dbReference>
<evidence type="ECO:0000313" key="12">
    <source>
        <dbReference type="EMBL" id="KAJ1699123.1"/>
    </source>
</evidence>
<feature type="region of interest" description="Disordered" evidence="9">
    <location>
        <begin position="321"/>
        <end position="364"/>
    </location>
</feature>
<evidence type="ECO:0000256" key="2">
    <source>
        <dbReference type="ARBA" id="ARBA00022679"/>
    </source>
</evidence>
<dbReference type="SMART" id="SM00343">
    <property type="entry name" value="ZnF_C2HC"/>
    <property type="match status" value="1"/>
</dbReference>
<feature type="compositionally biased region" description="Gly residues" evidence="9">
    <location>
        <begin position="328"/>
        <end position="348"/>
    </location>
</feature>
<keyword evidence="1" id="KW-0645">Protease</keyword>
<evidence type="ECO:0000256" key="9">
    <source>
        <dbReference type="SAM" id="MobiDB-lite"/>
    </source>
</evidence>
<dbReference type="Gene3D" id="4.10.60.10">
    <property type="entry name" value="Zinc finger, CCHC-type"/>
    <property type="match status" value="1"/>
</dbReference>
<dbReference type="EMBL" id="JAMQYH010000002">
    <property type="protein sequence ID" value="KAJ1699123.1"/>
    <property type="molecule type" value="Genomic_DNA"/>
</dbReference>
<dbReference type="InterPro" id="IPR043502">
    <property type="entry name" value="DNA/RNA_pol_sf"/>
</dbReference>
<dbReference type="FunFam" id="3.30.70.270:FF:000020">
    <property type="entry name" value="Transposon Tf2-6 polyprotein-like Protein"/>
    <property type="match status" value="1"/>
</dbReference>
<dbReference type="PANTHER" id="PTHR24559:SF444">
    <property type="entry name" value="REVERSE TRANSCRIPTASE DOMAIN-CONTAINING PROTEIN"/>
    <property type="match status" value="1"/>
</dbReference>
<organism evidence="12 13">
    <name type="scientific">Rhynchospora breviuscula</name>
    <dbReference type="NCBI Taxonomy" id="2022672"/>
    <lineage>
        <taxon>Eukaryota</taxon>
        <taxon>Viridiplantae</taxon>
        <taxon>Streptophyta</taxon>
        <taxon>Embryophyta</taxon>
        <taxon>Tracheophyta</taxon>
        <taxon>Spermatophyta</taxon>
        <taxon>Magnoliopsida</taxon>
        <taxon>Liliopsida</taxon>
        <taxon>Poales</taxon>
        <taxon>Cyperaceae</taxon>
        <taxon>Cyperoideae</taxon>
        <taxon>Rhynchosporeae</taxon>
        <taxon>Rhynchospora</taxon>
    </lineage>
</organism>
<feature type="compositionally biased region" description="Basic and acidic residues" evidence="9">
    <location>
        <begin position="15"/>
        <end position="24"/>
    </location>
</feature>
<evidence type="ECO:0000256" key="5">
    <source>
        <dbReference type="ARBA" id="ARBA00022759"/>
    </source>
</evidence>
<keyword evidence="4" id="KW-0540">Nuclease</keyword>
<feature type="domain" description="Reverse transcriptase" evidence="11">
    <location>
        <begin position="438"/>
        <end position="617"/>
    </location>
</feature>
<dbReference type="PROSITE" id="PS50878">
    <property type="entry name" value="RT_POL"/>
    <property type="match status" value="1"/>
</dbReference>
<proteinExistence type="predicted"/>
<dbReference type="InterPro" id="IPR005162">
    <property type="entry name" value="Retrotrans_gag_dom"/>
</dbReference>
<dbReference type="GO" id="GO:0006508">
    <property type="term" value="P:proteolysis"/>
    <property type="evidence" value="ECO:0007669"/>
    <property type="project" value="UniProtKB-KW"/>
</dbReference>
<feature type="domain" description="CCHC-type" evidence="10">
    <location>
        <begin position="297"/>
        <end position="312"/>
    </location>
</feature>
<name>A0A9Q0CSF3_9POAL</name>
<dbReference type="OrthoDB" id="784533at2759"/>
<keyword evidence="2" id="KW-0808">Transferase</keyword>
<evidence type="ECO:0000259" key="11">
    <source>
        <dbReference type="PROSITE" id="PS50878"/>
    </source>
</evidence>
<keyword evidence="13" id="KW-1185">Reference proteome</keyword>
<dbReference type="InterPro" id="IPR041577">
    <property type="entry name" value="RT_RNaseH_2"/>
</dbReference>
<keyword evidence="8" id="KW-0862">Zinc</keyword>
<evidence type="ECO:0000256" key="6">
    <source>
        <dbReference type="ARBA" id="ARBA00022801"/>
    </source>
</evidence>
<keyword evidence="3" id="KW-0548">Nucleotidyltransferase</keyword>
<evidence type="ECO:0008006" key="14">
    <source>
        <dbReference type="Google" id="ProtNLM"/>
    </source>
</evidence>
<keyword evidence="6" id="KW-0378">Hydrolase</keyword>
<evidence type="ECO:0000256" key="8">
    <source>
        <dbReference type="PROSITE-ProRule" id="PRU00047"/>
    </source>
</evidence>
<dbReference type="GO" id="GO:0008233">
    <property type="term" value="F:peptidase activity"/>
    <property type="evidence" value="ECO:0007669"/>
    <property type="project" value="UniProtKB-KW"/>
</dbReference>
<dbReference type="GO" id="GO:0008270">
    <property type="term" value="F:zinc ion binding"/>
    <property type="evidence" value="ECO:0007669"/>
    <property type="project" value="UniProtKB-KW"/>
</dbReference>
<keyword evidence="8" id="KW-0863">Zinc-finger</keyword>
<gene>
    <name evidence="12" type="ORF">LUZ63_007635</name>
</gene>
<dbReference type="GO" id="GO:0003676">
    <property type="term" value="F:nucleic acid binding"/>
    <property type="evidence" value="ECO:0007669"/>
    <property type="project" value="InterPro"/>
</dbReference>
<dbReference type="PANTHER" id="PTHR24559">
    <property type="entry name" value="TRANSPOSON TY3-I GAG-POL POLYPROTEIN"/>
    <property type="match status" value="1"/>
</dbReference>
<dbReference type="SUPFAM" id="SSF56672">
    <property type="entry name" value="DNA/RNA polymerases"/>
    <property type="match status" value="1"/>
</dbReference>
<accession>A0A9Q0CSF3</accession>
<dbReference type="FunFam" id="3.10.10.10:FF:000007">
    <property type="entry name" value="Retrovirus-related Pol polyprotein from transposon 17.6-like Protein"/>
    <property type="match status" value="1"/>
</dbReference>
<dbReference type="GO" id="GO:0003964">
    <property type="term" value="F:RNA-directed DNA polymerase activity"/>
    <property type="evidence" value="ECO:0007669"/>
    <property type="project" value="UniProtKB-KW"/>
</dbReference>
<feature type="region of interest" description="Disordered" evidence="9">
    <location>
        <begin position="1"/>
        <end position="27"/>
    </location>
</feature>
<keyword evidence="8" id="KW-0479">Metal-binding</keyword>
<dbReference type="Pfam" id="PF00078">
    <property type="entry name" value="RVT_1"/>
    <property type="match status" value="1"/>
</dbReference>
<reference evidence="12" key="1">
    <citation type="journal article" date="2022" name="Cell">
        <title>Repeat-based holocentromeres influence genome architecture and karyotype evolution.</title>
        <authorList>
            <person name="Hofstatter P.G."/>
            <person name="Thangavel G."/>
            <person name="Lux T."/>
            <person name="Neumann P."/>
            <person name="Vondrak T."/>
            <person name="Novak P."/>
            <person name="Zhang M."/>
            <person name="Costa L."/>
            <person name="Castellani M."/>
            <person name="Scott A."/>
            <person name="Toegelov H."/>
            <person name="Fuchs J."/>
            <person name="Mata-Sucre Y."/>
            <person name="Dias Y."/>
            <person name="Vanzela A.L.L."/>
            <person name="Huettel B."/>
            <person name="Almeida C.C.S."/>
            <person name="Simkova H."/>
            <person name="Souza G."/>
            <person name="Pedrosa-Harand A."/>
            <person name="Macas J."/>
            <person name="Mayer K.F.X."/>
            <person name="Houben A."/>
            <person name="Marques A."/>
        </authorList>
    </citation>
    <scope>NUCLEOTIDE SEQUENCE</scope>
    <source>
        <strain evidence="12">RhyBre1mFocal</strain>
    </source>
</reference>
<evidence type="ECO:0000256" key="7">
    <source>
        <dbReference type="ARBA" id="ARBA00022918"/>
    </source>
</evidence>
<dbReference type="CDD" id="cd01647">
    <property type="entry name" value="RT_LTR"/>
    <property type="match status" value="1"/>
</dbReference>
<evidence type="ECO:0000256" key="3">
    <source>
        <dbReference type="ARBA" id="ARBA00022695"/>
    </source>
</evidence>
<dbReference type="PROSITE" id="PS50158">
    <property type="entry name" value="ZF_CCHC"/>
    <property type="match status" value="1"/>
</dbReference>
<evidence type="ECO:0000256" key="4">
    <source>
        <dbReference type="ARBA" id="ARBA00022722"/>
    </source>
</evidence>
<dbReference type="InterPro" id="IPR043128">
    <property type="entry name" value="Rev_trsase/Diguanyl_cyclase"/>
</dbReference>
<comment type="caution">
    <text evidence="12">The sequence shown here is derived from an EMBL/GenBank/DDBJ whole genome shotgun (WGS) entry which is preliminary data.</text>
</comment>
<sequence length="816" mass="93095">MENVRERRGRRGRPRAQEARGEERNELEDREVNRLLMAFERGRRMAERAEQGPRDREDEAFRKFESFARLAPPRFSGESGFKTAEEWLAAIKSRLVVCKASPEQHVELATYYFENSARFWWEGIKRGYEGDATQIPWAWFEERFEQRFMGAVHREAMRNKFMTLKQVGRTVIEYNSMFLNLSQYAPDISNDAYRQRRQYLDGLDPDIAIAVDTRANQGLQALMDAAEQVDVYQKRKAQQRMVVRNVRGRGAIIPRRIITTTPIARPSGSAPSSAPNWCRRCQLPHPEAQCRYINRACFNCGSLDHWANTCPKPPNPYYQKGTTSGTSVGRGGGIPPRGRGIVRGGRTGSGPTMHAMNTTEEVPPNEEIVEEEIVEEEAGNPDTLTTELLAEEISGLPPEREIEFPIDLIPGTTPISKTPYRMAPAEMKELKVQLDELMEKGFIRPSTSPWGAPVLFVRKKDGTLRLCIDYRELNKVTIKNRYPLPRIDDLFDQLQGSSVYSKIDLRTGYHQLRIRPSDVEKTAFRTRYGHYEYLVMPFGLTNAPAAFMDLMNRVFRDLLDSCVVVFIDDILIYSKTLEEHEEHLQLVLERLRNHRLYAKLSKCEFWLEQVAFLGHIISGKGLAVDPDKIKAVTEWKPPKTVTEVRSFLGLAGYYRRFVPDFSKIARPLTKLLQKDIRFEWEEMQKESFQELKTRLVTAPILAMPISGQDYVVYTDASRFGLGCVLSQNGHVIAYGSRQLRPHEQNYPTHDLELAAVGLCLNLRFDLCDVVCGCDRGLTLLVGCVGDCCEAYDGISSLVLTPGTPDVPLVPFWYAVA</sequence>
<dbReference type="Pfam" id="PF03732">
    <property type="entry name" value="Retrotrans_gag"/>
    <property type="match status" value="1"/>
</dbReference>
<evidence type="ECO:0000256" key="1">
    <source>
        <dbReference type="ARBA" id="ARBA00022670"/>
    </source>
</evidence>
<dbReference type="InterPro" id="IPR053134">
    <property type="entry name" value="RNA-dir_DNA_polymerase"/>
</dbReference>
<dbReference type="Gene3D" id="3.10.10.10">
    <property type="entry name" value="HIV Type 1 Reverse Transcriptase, subunit A, domain 1"/>
    <property type="match status" value="1"/>
</dbReference>
<dbReference type="Pfam" id="PF17919">
    <property type="entry name" value="RT_RNaseH_2"/>
    <property type="match status" value="1"/>
</dbReference>
<dbReference type="InterPro" id="IPR001878">
    <property type="entry name" value="Znf_CCHC"/>
</dbReference>
<dbReference type="AlphaFoldDB" id="A0A9Q0CSF3"/>
<keyword evidence="5" id="KW-0255">Endonuclease</keyword>
<dbReference type="Pfam" id="PF00098">
    <property type="entry name" value="zf-CCHC"/>
    <property type="match status" value="1"/>
</dbReference>
<keyword evidence="7" id="KW-0695">RNA-directed DNA polymerase</keyword>
<evidence type="ECO:0000259" key="10">
    <source>
        <dbReference type="PROSITE" id="PS50158"/>
    </source>
</evidence>